<dbReference type="PANTHER" id="PTHR42870">
    <property type="entry name" value="ACETYL-COA C-ACETYLTRANSFERASE"/>
    <property type="match status" value="1"/>
</dbReference>
<reference evidence="2 3" key="1">
    <citation type="submission" date="2017-04" db="EMBL/GenBank/DDBJ databases">
        <title>Complete Genome Sequence of Streptomyces gilvosporeus F607, a Capable Producer of Natamycin.</title>
        <authorList>
            <person name="Zong G."/>
            <person name="Zhong C."/>
            <person name="Fu J."/>
            <person name="Qin R."/>
            <person name="Cao G."/>
        </authorList>
    </citation>
    <scope>NUCLEOTIDE SEQUENCE [LARGE SCALE GENOMIC DNA]</scope>
    <source>
        <strain evidence="2 3">F607</strain>
    </source>
</reference>
<proteinExistence type="predicted"/>
<sequence length="409" mass="42516">MTSGPARASGSTHPTGNRTAAIGNRKVAVAGVALSDCGRVDEATPYALHAQAARRALADSGLDRSVIDGFASAGLGTLAPVEVAEYLGLRPTWVDSTSVGGATWEVMAAHAADAIAAGHANAVLLVYGSTARADLKAGRRTANLSFGARGPLQFEVPYGHTLIAKYAMAARRHMHQYGTTLEQLAEIAVQARANAAANPEAMYREPITVDDVLGGPMIADPFTKLHCCIRSDGGCAVLLVAEDYVPDLAAPPVWVLGCGTAVSHTTMSEWDDFTVSPAAVSGRLAFARAGVRPDEIDLAEIYDAFTYMTLVTLEDLGFCAKGEGGAFVEKGRLLRDGGLPVNTDGGGLAACHPGMRGLFLLVEAVRQLRGEYAPDRQVRKPDGGPPQLAVASGTGGWFCSSGTVVLGRG</sequence>
<name>A0A1V0TSL9_9ACTN</name>
<organism evidence="2 3">
    <name type="scientific">Streptomyces gilvosporeus</name>
    <dbReference type="NCBI Taxonomy" id="553510"/>
    <lineage>
        <taxon>Bacteria</taxon>
        <taxon>Bacillati</taxon>
        <taxon>Actinomycetota</taxon>
        <taxon>Actinomycetes</taxon>
        <taxon>Kitasatosporales</taxon>
        <taxon>Streptomycetaceae</taxon>
        <taxon>Streptomyces</taxon>
    </lineage>
</organism>
<gene>
    <name evidence="2" type="ORF">B1H19_18100</name>
</gene>
<evidence type="ECO:0000313" key="2">
    <source>
        <dbReference type="EMBL" id="ARF55840.1"/>
    </source>
</evidence>
<feature type="domain" description="Thiolase C-terminal" evidence="1">
    <location>
        <begin position="259"/>
        <end position="408"/>
    </location>
</feature>
<keyword evidence="2" id="KW-0808">Transferase</keyword>
<dbReference type="Proteomes" id="UP000192726">
    <property type="component" value="Chromosome"/>
</dbReference>
<dbReference type="PANTHER" id="PTHR42870:SF1">
    <property type="entry name" value="NON-SPECIFIC LIPID-TRANSFER PROTEIN-LIKE 2"/>
    <property type="match status" value="1"/>
</dbReference>
<dbReference type="InterPro" id="IPR016039">
    <property type="entry name" value="Thiolase-like"/>
</dbReference>
<dbReference type="OrthoDB" id="9785768at2"/>
<dbReference type="InterPro" id="IPR055140">
    <property type="entry name" value="Thiolase_C_2"/>
</dbReference>
<dbReference type="RefSeq" id="WP_083105726.1">
    <property type="nucleotide sequence ID" value="NZ_CP020569.1"/>
</dbReference>
<dbReference type="GO" id="GO:0016747">
    <property type="term" value="F:acyltransferase activity, transferring groups other than amino-acyl groups"/>
    <property type="evidence" value="ECO:0007669"/>
    <property type="project" value="InterPro"/>
</dbReference>
<protein>
    <submittedName>
        <fullName evidence="2">Acetyl-CoA acetyltransferase</fullName>
    </submittedName>
</protein>
<dbReference type="InterPro" id="IPR002155">
    <property type="entry name" value="Thiolase"/>
</dbReference>
<accession>A0A1V0TSL9</accession>
<dbReference type="AlphaFoldDB" id="A0A1V0TSL9"/>
<dbReference type="SUPFAM" id="SSF53901">
    <property type="entry name" value="Thiolase-like"/>
    <property type="match status" value="2"/>
</dbReference>
<dbReference type="Gene3D" id="3.40.47.10">
    <property type="match status" value="1"/>
</dbReference>
<dbReference type="STRING" id="553510.B1H19_18100"/>
<evidence type="ECO:0000313" key="3">
    <source>
        <dbReference type="Proteomes" id="UP000192726"/>
    </source>
</evidence>
<dbReference type="Pfam" id="PF22691">
    <property type="entry name" value="Thiolase_C_1"/>
    <property type="match status" value="1"/>
</dbReference>
<dbReference type="CDD" id="cd00829">
    <property type="entry name" value="SCP-x_thiolase"/>
    <property type="match status" value="1"/>
</dbReference>
<dbReference type="PIRSF" id="PIRSF000429">
    <property type="entry name" value="Ac-CoA_Ac_transf"/>
    <property type="match status" value="1"/>
</dbReference>
<evidence type="ECO:0000259" key="1">
    <source>
        <dbReference type="Pfam" id="PF22691"/>
    </source>
</evidence>
<keyword evidence="3" id="KW-1185">Reference proteome</keyword>
<dbReference type="KEGG" id="sgv:B1H19_18100"/>
<dbReference type="EMBL" id="CP020569">
    <property type="protein sequence ID" value="ARF55840.1"/>
    <property type="molecule type" value="Genomic_DNA"/>
</dbReference>